<protein>
    <submittedName>
        <fullName evidence="2">Uncharacterized protein</fullName>
    </submittedName>
</protein>
<organism evidence="2 3">
    <name type="scientific">Coprinellus micaceus</name>
    <name type="common">Glistening ink-cap mushroom</name>
    <name type="synonym">Coprinus micaceus</name>
    <dbReference type="NCBI Taxonomy" id="71717"/>
    <lineage>
        <taxon>Eukaryota</taxon>
        <taxon>Fungi</taxon>
        <taxon>Dikarya</taxon>
        <taxon>Basidiomycota</taxon>
        <taxon>Agaricomycotina</taxon>
        <taxon>Agaricomycetes</taxon>
        <taxon>Agaricomycetidae</taxon>
        <taxon>Agaricales</taxon>
        <taxon>Agaricineae</taxon>
        <taxon>Psathyrellaceae</taxon>
        <taxon>Coprinellus</taxon>
    </lineage>
</organism>
<accession>A0A4Y7R5P0</accession>
<evidence type="ECO:0000256" key="1">
    <source>
        <dbReference type="SAM" id="Coils"/>
    </source>
</evidence>
<dbReference type="Proteomes" id="UP000298030">
    <property type="component" value="Unassembled WGS sequence"/>
</dbReference>
<keyword evidence="3" id="KW-1185">Reference proteome</keyword>
<evidence type="ECO:0000313" key="2">
    <source>
        <dbReference type="EMBL" id="TEB03951.1"/>
    </source>
</evidence>
<evidence type="ECO:0000313" key="3">
    <source>
        <dbReference type="Proteomes" id="UP000298030"/>
    </source>
</evidence>
<proteinExistence type="predicted"/>
<dbReference type="OrthoDB" id="2688210at2759"/>
<feature type="coiled-coil region" evidence="1">
    <location>
        <begin position="49"/>
        <end position="102"/>
    </location>
</feature>
<sequence>MAEIHDQNPPVPDFTTGEYSTARAALKALIPDLSDEVVATSLKTVWIQNQVVEAEKQRQEHEAREAAATKQARLDKEAEEIVKAAEAEEREAACKEEEKKNRAKFVPVRRGIELPNELPLDIMLVDGGDGVPTWVRGGAKRTLTTKVPDDELTWEQVQVVVMCFLAALTLAGWPQDHQSMFAEFFAGIQMHPWRTSIDIDGIKSQALLIYMEERRRLWHQYLELDISDAPDLSIINEEALWLAKDEAYDRHRRRVDRVHQRVSNHKGSLQPWSK</sequence>
<keyword evidence="1" id="KW-0175">Coiled coil</keyword>
<comment type="caution">
    <text evidence="2">The sequence shown here is derived from an EMBL/GenBank/DDBJ whole genome shotgun (WGS) entry which is preliminary data.</text>
</comment>
<name>A0A4Y7R5P0_COPMI</name>
<gene>
    <name evidence="2" type="ORF">FA13DRAFT_1723541</name>
</gene>
<reference evidence="2 3" key="1">
    <citation type="journal article" date="2019" name="Nat. Ecol. Evol.">
        <title>Megaphylogeny resolves global patterns of mushroom evolution.</title>
        <authorList>
            <person name="Varga T."/>
            <person name="Krizsan K."/>
            <person name="Foldi C."/>
            <person name="Dima B."/>
            <person name="Sanchez-Garcia M."/>
            <person name="Sanchez-Ramirez S."/>
            <person name="Szollosi G.J."/>
            <person name="Szarkandi J.G."/>
            <person name="Papp V."/>
            <person name="Albert L."/>
            <person name="Andreopoulos W."/>
            <person name="Angelini C."/>
            <person name="Antonin V."/>
            <person name="Barry K.W."/>
            <person name="Bougher N.L."/>
            <person name="Buchanan P."/>
            <person name="Buyck B."/>
            <person name="Bense V."/>
            <person name="Catcheside P."/>
            <person name="Chovatia M."/>
            <person name="Cooper J."/>
            <person name="Damon W."/>
            <person name="Desjardin D."/>
            <person name="Finy P."/>
            <person name="Geml J."/>
            <person name="Haridas S."/>
            <person name="Hughes K."/>
            <person name="Justo A."/>
            <person name="Karasinski D."/>
            <person name="Kautmanova I."/>
            <person name="Kiss B."/>
            <person name="Kocsube S."/>
            <person name="Kotiranta H."/>
            <person name="LaButti K.M."/>
            <person name="Lechner B.E."/>
            <person name="Liimatainen K."/>
            <person name="Lipzen A."/>
            <person name="Lukacs Z."/>
            <person name="Mihaltcheva S."/>
            <person name="Morgado L.N."/>
            <person name="Niskanen T."/>
            <person name="Noordeloos M.E."/>
            <person name="Ohm R.A."/>
            <person name="Ortiz-Santana B."/>
            <person name="Ovrebo C."/>
            <person name="Racz N."/>
            <person name="Riley R."/>
            <person name="Savchenko A."/>
            <person name="Shiryaev A."/>
            <person name="Soop K."/>
            <person name="Spirin V."/>
            <person name="Szebenyi C."/>
            <person name="Tomsovsky M."/>
            <person name="Tulloss R.E."/>
            <person name="Uehling J."/>
            <person name="Grigoriev I.V."/>
            <person name="Vagvolgyi C."/>
            <person name="Papp T."/>
            <person name="Martin F.M."/>
            <person name="Miettinen O."/>
            <person name="Hibbett D.S."/>
            <person name="Nagy L.G."/>
        </authorList>
    </citation>
    <scope>NUCLEOTIDE SEQUENCE [LARGE SCALE GENOMIC DNA]</scope>
    <source>
        <strain evidence="2 3">FP101781</strain>
    </source>
</reference>
<dbReference type="EMBL" id="QPFP01000689">
    <property type="protein sequence ID" value="TEB03951.1"/>
    <property type="molecule type" value="Genomic_DNA"/>
</dbReference>
<dbReference type="AlphaFoldDB" id="A0A4Y7R5P0"/>